<accession>A0A6L9U9L2</accession>
<evidence type="ECO:0000313" key="1">
    <source>
        <dbReference type="EMBL" id="NEI70976.1"/>
    </source>
</evidence>
<protein>
    <submittedName>
        <fullName evidence="1">Uncharacterized protein</fullName>
    </submittedName>
</protein>
<evidence type="ECO:0000313" key="2">
    <source>
        <dbReference type="Proteomes" id="UP000483035"/>
    </source>
</evidence>
<dbReference type="AlphaFoldDB" id="A0A6L9U9L2"/>
<proteinExistence type="predicted"/>
<dbReference type="RefSeq" id="WP_163987462.1">
    <property type="nucleotide sequence ID" value="NZ_WUEY01000006.1"/>
</dbReference>
<dbReference type="EMBL" id="WUEY01000006">
    <property type="protein sequence ID" value="NEI70976.1"/>
    <property type="molecule type" value="Genomic_DNA"/>
</dbReference>
<dbReference type="Proteomes" id="UP000483035">
    <property type="component" value="Unassembled WGS sequence"/>
</dbReference>
<reference evidence="1 2" key="1">
    <citation type="submission" date="2019-12" db="EMBL/GenBank/DDBJ databases">
        <title>Rhizobium genotypes associated with high levels of biological nitrogen fixation by grain legumes in a temperate-maritime cropping system.</title>
        <authorList>
            <person name="Maluk M."/>
            <person name="Francesc Ferrando Molina F."/>
            <person name="Lopez Del Egido L."/>
            <person name="Lafos M."/>
            <person name="Langarica-Fuentes A."/>
            <person name="Gebre Yohannes G."/>
            <person name="Young M.W."/>
            <person name="Martin P."/>
            <person name="Gantlett R."/>
            <person name="Kenicer G."/>
            <person name="Hawes C."/>
            <person name="Begg G.S."/>
            <person name="Quilliam R.S."/>
            <person name="Squire G.R."/>
            <person name="Poole P.S."/>
            <person name="Young P.W."/>
            <person name="Iannetta P.M."/>
            <person name="James E.K."/>
        </authorList>
    </citation>
    <scope>NUCLEOTIDE SEQUENCE [LARGE SCALE GENOMIC DNA]</scope>
    <source>
        <strain evidence="1 2">JHI1118</strain>
    </source>
</reference>
<name>A0A6L9U9L2_9HYPH</name>
<comment type="caution">
    <text evidence="1">The sequence shown here is derived from an EMBL/GenBank/DDBJ whole genome shotgun (WGS) entry which is preliminary data.</text>
</comment>
<organism evidence="1 2">
    <name type="scientific">Rhizobium lusitanum</name>
    <dbReference type="NCBI Taxonomy" id="293958"/>
    <lineage>
        <taxon>Bacteria</taxon>
        <taxon>Pseudomonadati</taxon>
        <taxon>Pseudomonadota</taxon>
        <taxon>Alphaproteobacteria</taxon>
        <taxon>Hyphomicrobiales</taxon>
        <taxon>Rhizobiaceae</taxon>
        <taxon>Rhizobium/Agrobacterium group</taxon>
        <taxon>Rhizobium</taxon>
    </lineage>
</organism>
<sequence length="372" mass="41914">MASIFINNTEYDSETFSSLSREVRVDLMIDWFLQNFEEPGNQLPYDPEEGTYDFTQQGGPFDAKEQLEEIFAEKVPSEEIDQAASALDRRSFDWTRRDPPPQQISIGASYGALSMDASVIQIPPLLTFATETYDPQAFRALKAAKRIALIAEWFEDRYEVSPADFNDRSVLSGERDLQTFLKANLFGYAEDDEVSIAARLLIKQDIRWRPALSSQFGFQSSAFSDAFQTSEVIGIPVPRKMRRAASRAQEYHRSRESGLASVEALATELREMINRSHNMGPDLVDPVIEHAPETLRAAERILAVVKDPEPDKDELKNLHRTIRRLCIIVGAMPLVSPLSHSIIDAAVSNHYTQLETILINAVQSLGRFIGML</sequence>
<gene>
    <name evidence="1" type="ORF">GR212_15455</name>
</gene>